<accession>A0A6C1DWK1</accession>
<dbReference type="Pfam" id="PF20667">
    <property type="entry name" value="Sec10_N"/>
    <property type="match status" value="1"/>
</dbReference>
<comment type="similarity">
    <text evidence="1">Belongs to the SEC10 family.</text>
</comment>
<name>A0A6C1DWK1_SACPS</name>
<dbReference type="GO" id="GO:0000145">
    <property type="term" value="C:exocyst"/>
    <property type="evidence" value="ECO:0007669"/>
    <property type="project" value="TreeGrafter"/>
</dbReference>
<proteinExistence type="inferred from homology"/>
<dbReference type="InterPro" id="IPR009976">
    <property type="entry name" value="Sec10-like"/>
</dbReference>
<feature type="coiled-coil region" evidence="5">
    <location>
        <begin position="74"/>
        <end position="101"/>
    </location>
</feature>
<evidence type="ECO:0000256" key="4">
    <source>
        <dbReference type="ARBA" id="ARBA00023054"/>
    </source>
</evidence>
<evidence type="ECO:0000313" key="9">
    <source>
        <dbReference type="Proteomes" id="UP000501346"/>
    </source>
</evidence>
<evidence type="ECO:0000256" key="2">
    <source>
        <dbReference type="ARBA" id="ARBA00022448"/>
    </source>
</evidence>
<evidence type="ECO:0000256" key="5">
    <source>
        <dbReference type="SAM" id="Coils"/>
    </source>
</evidence>
<evidence type="ECO:0000256" key="3">
    <source>
        <dbReference type="ARBA" id="ARBA00022483"/>
    </source>
</evidence>
<dbReference type="Proteomes" id="UP000501346">
    <property type="component" value="Chromosome ScXII"/>
</dbReference>
<keyword evidence="9" id="KW-1185">Reference proteome</keyword>
<dbReference type="OrthoDB" id="125856at2759"/>
<keyword evidence="4 5" id="KW-0175">Coiled coil</keyword>
<feature type="domain" description="Exocyst complex component Sec10 N-terminal" evidence="7">
    <location>
        <begin position="70"/>
        <end position="183"/>
    </location>
</feature>
<dbReference type="InterPro" id="IPR048627">
    <property type="entry name" value="Sec10_HB"/>
</dbReference>
<reference evidence="8 9" key="1">
    <citation type="journal article" date="2019" name="BMC Genomics">
        <title>Chromosome level assembly and comparative genome analysis confirm lager-brewing yeasts originated from a single hybridization.</title>
        <authorList>
            <person name="Salazar A.N."/>
            <person name="Gorter de Vries A.R."/>
            <person name="van den Broek M."/>
            <person name="Brouwers N."/>
            <person name="de la Torre Cortes P."/>
            <person name="Kuijpers N.G.A."/>
            <person name="Daran J.G."/>
            <person name="Abeel T."/>
        </authorList>
    </citation>
    <scope>NUCLEOTIDE SEQUENCE [LARGE SCALE GENOMIC DNA]</scope>
    <source>
        <strain evidence="8 9">CBS 1483</strain>
    </source>
</reference>
<sequence length="871" mass="100328">MNSLYELDPKWKKLLKTDNFLGGLTVNEFVQELSKDHRNDVLIDANTKNLPTNEKDQDAIREAIWKQLDPKPYIRTFESTLKELKNLNEETLNKRQYFSEQVATQEVIHSENVIKLSKDLHTTLLTFDKLDDRLTNVTQVVSPLGDKLETAIKKKQNYIQSVELIRRYNDFYSMGKSDIVEQLRLSKNWKLNLKSVKLMKNLLILSSKLETSSVPKTINTKLVIEKYSEMMENELLENFNSAYRENNFTKLNEIAIILNNFNGGVNVIQSFINQHDYFIDTKQIDLENEFENVFIKNVKFKEQLIDFENHSVIIETSMQNLINDVETVIKNESKIVKRVFEEKATHVIQLFIQRVFAQKIEPRFEVLLRNSLSISNLAYVRILHGLFTLFGKFTKSLIDYFQLLEIDDSNQILSTTLEQCFADLFSHYLYDRSKYFGIEKRSLEAILVDMTSKFTVNYDKEINKRVLLDKYKEKLSTNVDAFMHSPRGNTHSRQDSTSRSKLSQFNSFLKTHLDKDHLSLNRTNTLSDSFNNSSSSTQYDVANNSSSLVNSSFTASDIDNSPNSPANYSLNDVDSMLKCVVESTARVMELIPNKAHLYILEILKIMFLGIVDSYMEIALEVAYWKICKVDINKTAGVVNLNFLKFISMSTEILDLLSISIKSIFLPLLNNSPEIKAQIIEMTNSQIQKMEILINIILQETITVISTKFSAILCKQKKKDFVPKSQELLDQDTLPAIEIVNILNLIFEQSSKFLKGKNLQTFLTLIGEELYGLLLSHYSHFQVNSIGGVVVTKDIIGYQTAIEDWGVASLIDKFATLRELANLFTVQPELLESLTKEGHLADIGRDIIQSYISNREDFNHDNFINSVKLNFR</sequence>
<evidence type="ECO:0000259" key="7">
    <source>
        <dbReference type="Pfam" id="PF20667"/>
    </source>
</evidence>
<gene>
    <name evidence="8" type="primary">SEC10_1</name>
    <name evidence="8" type="ORF">GRS66_003492</name>
</gene>
<evidence type="ECO:0000313" key="8">
    <source>
        <dbReference type="EMBL" id="QID81131.1"/>
    </source>
</evidence>
<dbReference type="GO" id="GO:0006887">
    <property type="term" value="P:exocytosis"/>
    <property type="evidence" value="ECO:0007669"/>
    <property type="project" value="UniProtKB-KW"/>
</dbReference>
<dbReference type="EMBL" id="CP048993">
    <property type="protein sequence ID" value="QID81131.1"/>
    <property type="molecule type" value="Genomic_DNA"/>
</dbReference>
<dbReference type="Pfam" id="PF07393">
    <property type="entry name" value="Sec10_HB"/>
    <property type="match status" value="1"/>
</dbReference>
<keyword evidence="2" id="KW-0813">Transport</keyword>
<protein>
    <submittedName>
        <fullName evidence="8">Exocyst complex component 5</fullName>
    </submittedName>
</protein>
<organism evidence="8 9">
    <name type="scientific">Saccharomyces pastorianus</name>
    <name type="common">Lager yeast</name>
    <name type="synonym">Saccharomyces cerevisiae x Saccharomyces eubayanus</name>
    <dbReference type="NCBI Taxonomy" id="27292"/>
    <lineage>
        <taxon>Eukaryota</taxon>
        <taxon>Fungi</taxon>
        <taxon>Dikarya</taxon>
        <taxon>Ascomycota</taxon>
        <taxon>Saccharomycotina</taxon>
        <taxon>Saccharomycetes</taxon>
        <taxon>Saccharomycetales</taxon>
        <taxon>Saccharomycetaceae</taxon>
        <taxon>Saccharomyces</taxon>
    </lineage>
</organism>
<dbReference type="AlphaFoldDB" id="A0A6C1DWK1"/>
<feature type="domain" description="Exocyst complex component Sec10-like alpha-helical bundle" evidence="6">
    <location>
        <begin position="195"/>
        <end position="859"/>
    </location>
</feature>
<dbReference type="GO" id="GO:0006893">
    <property type="term" value="P:Golgi to plasma membrane transport"/>
    <property type="evidence" value="ECO:0007669"/>
    <property type="project" value="TreeGrafter"/>
</dbReference>
<evidence type="ECO:0000259" key="6">
    <source>
        <dbReference type="Pfam" id="PF07393"/>
    </source>
</evidence>
<dbReference type="PANTHER" id="PTHR12100:SF0">
    <property type="entry name" value="EXOCYST COMPLEX COMPONENT 5"/>
    <property type="match status" value="1"/>
</dbReference>
<evidence type="ECO:0000256" key="1">
    <source>
        <dbReference type="ARBA" id="ARBA00006572"/>
    </source>
</evidence>
<dbReference type="InterPro" id="IPR048625">
    <property type="entry name" value="Sec10_N"/>
</dbReference>
<keyword evidence="3" id="KW-0268">Exocytosis</keyword>
<dbReference type="PANTHER" id="PTHR12100">
    <property type="entry name" value="SEC10"/>
    <property type="match status" value="1"/>
</dbReference>